<dbReference type="Pfam" id="PF00891">
    <property type="entry name" value="Methyltransf_2"/>
    <property type="match status" value="1"/>
</dbReference>
<dbReference type="SUPFAM" id="SSF46785">
    <property type="entry name" value="Winged helix' DNA-binding domain"/>
    <property type="match status" value="1"/>
</dbReference>
<keyword evidence="7" id="KW-1185">Reference proteome</keyword>
<keyword evidence="2" id="KW-0808">Transferase</keyword>
<reference evidence="6" key="1">
    <citation type="journal article" date="2023" name="Mol. Phylogenet. Evol.">
        <title>Genome-scale phylogeny and comparative genomics of the fungal order Sordariales.</title>
        <authorList>
            <person name="Hensen N."/>
            <person name="Bonometti L."/>
            <person name="Westerberg I."/>
            <person name="Brannstrom I.O."/>
            <person name="Guillou S."/>
            <person name="Cros-Aarteil S."/>
            <person name="Calhoun S."/>
            <person name="Haridas S."/>
            <person name="Kuo A."/>
            <person name="Mondo S."/>
            <person name="Pangilinan J."/>
            <person name="Riley R."/>
            <person name="LaButti K."/>
            <person name="Andreopoulos B."/>
            <person name="Lipzen A."/>
            <person name="Chen C."/>
            <person name="Yan M."/>
            <person name="Daum C."/>
            <person name="Ng V."/>
            <person name="Clum A."/>
            <person name="Steindorff A."/>
            <person name="Ohm R.A."/>
            <person name="Martin F."/>
            <person name="Silar P."/>
            <person name="Natvig D.O."/>
            <person name="Lalanne C."/>
            <person name="Gautier V."/>
            <person name="Ament-Velasquez S.L."/>
            <person name="Kruys A."/>
            <person name="Hutchinson M.I."/>
            <person name="Powell A.J."/>
            <person name="Barry K."/>
            <person name="Miller A.N."/>
            <person name="Grigoriev I.V."/>
            <person name="Debuchy R."/>
            <person name="Gladieux P."/>
            <person name="Hiltunen Thoren M."/>
            <person name="Johannesson H."/>
        </authorList>
    </citation>
    <scope>NUCLEOTIDE SEQUENCE</scope>
    <source>
        <strain evidence="6">CBS 232.78</strain>
    </source>
</reference>
<name>A0AAE0NZB4_9PEZI</name>
<gene>
    <name evidence="6" type="ORF">B0H63DRAFT_112434</name>
</gene>
<proteinExistence type="predicted"/>
<feature type="region of interest" description="Disordered" evidence="4">
    <location>
        <begin position="190"/>
        <end position="209"/>
    </location>
</feature>
<comment type="caution">
    <text evidence="6">The sequence shown here is derived from an EMBL/GenBank/DDBJ whole genome shotgun (WGS) entry which is preliminary data.</text>
</comment>
<organism evidence="6 7">
    <name type="scientific">Podospora didyma</name>
    <dbReference type="NCBI Taxonomy" id="330526"/>
    <lineage>
        <taxon>Eukaryota</taxon>
        <taxon>Fungi</taxon>
        <taxon>Dikarya</taxon>
        <taxon>Ascomycota</taxon>
        <taxon>Pezizomycotina</taxon>
        <taxon>Sordariomycetes</taxon>
        <taxon>Sordariomycetidae</taxon>
        <taxon>Sordariales</taxon>
        <taxon>Podosporaceae</taxon>
        <taxon>Podospora</taxon>
    </lineage>
</organism>
<keyword evidence="1 6" id="KW-0489">Methyltransferase</keyword>
<feature type="domain" description="O-methyltransferase C-terminal" evidence="5">
    <location>
        <begin position="266"/>
        <end position="416"/>
    </location>
</feature>
<dbReference type="PROSITE" id="PS51683">
    <property type="entry name" value="SAM_OMT_II"/>
    <property type="match status" value="1"/>
</dbReference>
<evidence type="ECO:0000313" key="6">
    <source>
        <dbReference type="EMBL" id="KAK3390364.1"/>
    </source>
</evidence>
<dbReference type="GO" id="GO:0032259">
    <property type="term" value="P:methylation"/>
    <property type="evidence" value="ECO:0007669"/>
    <property type="project" value="UniProtKB-KW"/>
</dbReference>
<dbReference type="InterPro" id="IPR036390">
    <property type="entry name" value="WH_DNA-bd_sf"/>
</dbReference>
<evidence type="ECO:0000256" key="4">
    <source>
        <dbReference type="SAM" id="MobiDB-lite"/>
    </source>
</evidence>
<dbReference type="GO" id="GO:0008171">
    <property type="term" value="F:O-methyltransferase activity"/>
    <property type="evidence" value="ECO:0007669"/>
    <property type="project" value="InterPro"/>
</dbReference>
<dbReference type="CDD" id="cd02440">
    <property type="entry name" value="AdoMet_MTases"/>
    <property type="match status" value="1"/>
</dbReference>
<dbReference type="EMBL" id="JAULSW010000002">
    <property type="protein sequence ID" value="KAK3390364.1"/>
    <property type="molecule type" value="Genomic_DNA"/>
</dbReference>
<evidence type="ECO:0000256" key="2">
    <source>
        <dbReference type="ARBA" id="ARBA00022679"/>
    </source>
</evidence>
<protein>
    <submittedName>
        <fullName evidence="6">S-adenosyl-L-methionine-dependent methyltransferase</fullName>
    </submittedName>
</protein>
<dbReference type="SUPFAM" id="SSF53335">
    <property type="entry name" value="S-adenosyl-L-methionine-dependent methyltransferases"/>
    <property type="match status" value="1"/>
</dbReference>
<reference evidence="6" key="2">
    <citation type="submission" date="2023-06" db="EMBL/GenBank/DDBJ databases">
        <authorList>
            <consortium name="Lawrence Berkeley National Laboratory"/>
            <person name="Haridas S."/>
            <person name="Hensen N."/>
            <person name="Bonometti L."/>
            <person name="Westerberg I."/>
            <person name="Brannstrom I.O."/>
            <person name="Guillou S."/>
            <person name="Cros-Aarteil S."/>
            <person name="Calhoun S."/>
            <person name="Kuo A."/>
            <person name="Mondo S."/>
            <person name="Pangilinan J."/>
            <person name="Riley R."/>
            <person name="LaButti K."/>
            <person name="Andreopoulos B."/>
            <person name="Lipzen A."/>
            <person name="Chen C."/>
            <person name="Yanf M."/>
            <person name="Daum C."/>
            <person name="Ng V."/>
            <person name="Clum A."/>
            <person name="Steindorff A."/>
            <person name="Ohm R."/>
            <person name="Martin F."/>
            <person name="Silar P."/>
            <person name="Natvig D."/>
            <person name="Lalanne C."/>
            <person name="Gautier V."/>
            <person name="Ament-velasquez S.L."/>
            <person name="Kruys A."/>
            <person name="Hutchinson M.I."/>
            <person name="Powell A.J."/>
            <person name="Barry K."/>
            <person name="Miller A.N."/>
            <person name="Grigoriev I.V."/>
            <person name="Debuchy R."/>
            <person name="Gladieux P."/>
            <person name="Thoren M.H."/>
            <person name="Johannesson H."/>
        </authorList>
    </citation>
    <scope>NUCLEOTIDE SEQUENCE</scope>
    <source>
        <strain evidence="6">CBS 232.78</strain>
    </source>
</reference>
<evidence type="ECO:0000259" key="5">
    <source>
        <dbReference type="Pfam" id="PF00891"/>
    </source>
</evidence>
<accession>A0AAE0NZB4</accession>
<evidence type="ECO:0000256" key="3">
    <source>
        <dbReference type="ARBA" id="ARBA00022691"/>
    </source>
</evidence>
<dbReference type="InterPro" id="IPR036388">
    <property type="entry name" value="WH-like_DNA-bd_sf"/>
</dbReference>
<keyword evidence="3" id="KW-0949">S-adenosyl-L-methionine</keyword>
<evidence type="ECO:0000256" key="1">
    <source>
        <dbReference type="ARBA" id="ARBA00022603"/>
    </source>
</evidence>
<dbReference type="Gene3D" id="3.40.50.150">
    <property type="entry name" value="Vaccinia Virus protein VP39"/>
    <property type="match status" value="1"/>
</dbReference>
<evidence type="ECO:0000313" key="7">
    <source>
        <dbReference type="Proteomes" id="UP001285441"/>
    </source>
</evidence>
<dbReference type="PANTHER" id="PTHR43712:SF12">
    <property type="entry name" value="STERIGMATOCYSTIN 8-O-METHYLTRANSFERASE"/>
    <property type="match status" value="1"/>
</dbReference>
<dbReference type="PANTHER" id="PTHR43712">
    <property type="entry name" value="PUTATIVE (AFU_ORTHOLOGUE AFUA_4G14580)-RELATED"/>
    <property type="match status" value="1"/>
</dbReference>
<dbReference type="Gene3D" id="1.10.10.10">
    <property type="entry name" value="Winged helix-like DNA-binding domain superfamily/Winged helix DNA-binding domain"/>
    <property type="match status" value="1"/>
</dbReference>
<dbReference type="InterPro" id="IPR001077">
    <property type="entry name" value="COMT_C"/>
</dbReference>
<dbReference type="InterPro" id="IPR029063">
    <property type="entry name" value="SAM-dependent_MTases_sf"/>
</dbReference>
<dbReference type="Proteomes" id="UP001285441">
    <property type="component" value="Unassembled WGS sequence"/>
</dbReference>
<sequence length="446" mass="48269">MATEPSSPSTPRTVQLATQILQHTTSIESFLQKNGLPSPSFAPGTPPKLPLPPALEASLGAALGALDELNALLLGPMGWLLQQVGHAYDLCSLHAMYRYKVPSQLGVDETVSITELAARCHADEDVMGRLVQHAMTNYLLLRPAPGQVAHSATSTLLASAPPLHDWIGSVCEDMWPAAAHVVPALAKWRDGGEEPTAEPNQTGHNLAEGSDVPFFDTLARSPERARRFASAMGMMQTMPGFEPAAALEGYDWGALVVPGNSTDEKATATVVDVGGSAGTFAVALTDKHPDLHVVVQDAAAVISKARAELPERSTGKVTLQSHDFFTPQPVVGAGAYFFRMVLHDWPDAYCVRILRQLVPALHPGARLVINDFCIPPPGQTSLYHERQIRDKDIAMLAMFNSKERTVDEWIALVAKADVRFRLRSVVHLPASPLGLVEFIWGEEQER</sequence>
<dbReference type="AlphaFoldDB" id="A0AAE0NZB4"/>
<dbReference type="InterPro" id="IPR016461">
    <property type="entry name" value="COMT-like"/>
</dbReference>